<protein>
    <submittedName>
        <fullName evidence="11">ATP-binding cassette domain-containing protein</fullName>
    </submittedName>
</protein>
<keyword evidence="6 11" id="KW-0067">ATP-binding</keyword>
<gene>
    <name evidence="11" type="ORF">GMA10_00890</name>
</gene>
<sequence>MNARASRLRAEGMTVGYGHDAVLSKLDFQVPDGELTVILGPNACGKSTLLKSLSRVLTPSAGKIFLDDVAMEKSRTKDIARVLAMLPQIPEAPSGVSVADVVARGRYPHQSLLRAWTDDDERACVDAMTAANVLPLRERSLEELSGGQRQRVWIAMTLAQDTPLILLDEPTTYLDITHQIEVLNLTRRLHGAGRTIVMVLHDLNLAFRYATRVVMMRDGRIISEGSPHEIVDADLIARVFDLEALVVADPVTGAPMVVPAESTL</sequence>
<dbReference type="PANTHER" id="PTHR42771:SF2">
    <property type="entry name" value="IRON(3+)-HYDROXAMATE IMPORT ATP-BINDING PROTEIN FHUC"/>
    <property type="match status" value="1"/>
</dbReference>
<evidence type="ECO:0000256" key="8">
    <source>
        <dbReference type="ARBA" id="ARBA00023065"/>
    </source>
</evidence>
<evidence type="ECO:0000256" key="3">
    <source>
        <dbReference type="ARBA" id="ARBA00022475"/>
    </source>
</evidence>
<keyword evidence="2" id="KW-0813">Transport</keyword>
<evidence type="ECO:0000256" key="4">
    <source>
        <dbReference type="ARBA" id="ARBA00022496"/>
    </source>
</evidence>
<accession>A0A7K1LF28</accession>
<dbReference type="Pfam" id="PF00005">
    <property type="entry name" value="ABC_tran"/>
    <property type="match status" value="1"/>
</dbReference>
<evidence type="ECO:0000256" key="1">
    <source>
        <dbReference type="ARBA" id="ARBA00004202"/>
    </source>
</evidence>
<evidence type="ECO:0000313" key="11">
    <source>
        <dbReference type="EMBL" id="MUN53794.1"/>
    </source>
</evidence>
<dbReference type="InterPro" id="IPR027417">
    <property type="entry name" value="P-loop_NTPase"/>
</dbReference>
<dbReference type="AlphaFoldDB" id="A0A7K1LF28"/>
<evidence type="ECO:0000256" key="6">
    <source>
        <dbReference type="ARBA" id="ARBA00022840"/>
    </source>
</evidence>
<dbReference type="RefSeq" id="WP_129314463.1">
    <property type="nucleotide sequence ID" value="NZ_NOIQ01000001.1"/>
</dbReference>
<dbReference type="OrthoDB" id="5296765at2"/>
<dbReference type="PROSITE" id="PS00211">
    <property type="entry name" value="ABC_TRANSPORTER_1"/>
    <property type="match status" value="1"/>
</dbReference>
<dbReference type="GO" id="GO:0016887">
    <property type="term" value="F:ATP hydrolysis activity"/>
    <property type="evidence" value="ECO:0007669"/>
    <property type="project" value="InterPro"/>
</dbReference>
<evidence type="ECO:0000259" key="10">
    <source>
        <dbReference type="PROSITE" id="PS50893"/>
    </source>
</evidence>
<keyword evidence="5" id="KW-0547">Nucleotide-binding</keyword>
<dbReference type="SUPFAM" id="SSF52540">
    <property type="entry name" value="P-loop containing nucleoside triphosphate hydrolases"/>
    <property type="match status" value="1"/>
</dbReference>
<keyword evidence="9" id="KW-0472">Membrane</keyword>
<proteinExistence type="predicted"/>
<dbReference type="PROSITE" id="PS50893">
    <property type="entry name" value="ABC_TRANSPORTER_2"/>
    <property type="match status" value="1"/>
</dbReference>
<feature type="domain" description="ABC transporter" evidence="10">
    <location>
        <begin position="8"/>
        <end position="243"/>
    </location>
</feature>
<keyword evidence="4" id="KW-0410">Iron transport</keyword>
<keyword evidence="8" id="KW-0406">Ion transport</keyword>
<comment type="caution">
    <text evidence="11">The sequence shown here is derived from an EMBL/GenBank/DDBJ whole genome shotgun (WGS) entry which is preliminary data.</text>
</comment>
<dbReference type="InterPro" id="IPR051535">
    <property type="entry name" value="Siderophore_ABC-ATPase"/>
</dbReference>
<evidence type="ECO:0000313" key="12">
    <source>
        <dbReference type="Proteomes" id="UP000462152"/>
    </source>
</evidence>
<dbReference type="CDD" id="cd03214">
    <property type="entry name" value="ABC_Iron-Siderophores_B12_Hemin"/>
    <property type="match status" value="1"/>
</dbReference>
<dbReference type="GO" id="GO:0005524">
    <property type="term" value="F:ATP binding"/>
    <property type="evidence" value="ECO:0007669"/>
    <property type="project" value="UniProtKB-KW"/>
</dbReference>
<dbReference type="PANTHER" id="PTHR42771">
    <property type="entry name" value="IRON(3+)-HYDROXAMATE IMPORT ATP-BINDING PROTEIN FHUC"/>
    <property type="match status" value="1"/>
</dbReference>
<keyword evidence="7" id="KW-0408">Iron</keyword>
<evidence type="ECO:0000256" key="2">
    <source>
        <dbReference type="ARBA" id="ARBA00022448"/>
    </source>
</evidence>
<evidence type="ECO:0000256" key="5">
    <source>
        <dbReference type="ARBA" id="ARBA00022741"/>
    </source>
</evidence>
<keyword evidence="3" id="KW-1003">Cell membrane</keyword>
<dbReference type="InterPro" id="IPR003439">
    <property type="entry name" value="ABC_transporter-like_ATP-bd"/>
</dbReference>
<dbReference type="GO" id="GO:0005886">
    <property type="term" value="C:plasma membrane"/>
    <property type="evidence" value="ECO:0007669"/>
    <property type="project" value="UniProtKB-SubCell"/>
</dbReference>
<dbReference type="EMBL" id="WOGT01000001">
    <property type="protein sequence ID" value="MUN53794.1"/>
    <property type="molecule type" value="Genomic_DNA"/>
</dbReference>
<dbReference type="FunFam" id="3.40.50.300:FF:000134">
    <property type="entry name" value="Iron-enterobactin ABC transporter ATP-binding protein"/>
    <property type="match status" value="1"/>
</dbReference>
<name>A0A7K1LF28_9MICC</name>
<reference evidence="11 12" key="1">
    <citation type="submission" date="2019-12" db="EMBL/GenBank/DDBJ databases">
        <authorList>
            <person name="Li J."/>
            <person name="Shi Y."/>
            <person name="Xu G."/>
            <person name="Xiao D."/>
            <person name="Ran X."/>
        </authorList>
    </citation>
    <scope>NUCLEOTIDE SEQUENCE [LARGE SCALE GENOMIC DNA]</scope>
    <source>
        <strain evidence="11 12">JCM 15915</strain>
    </source>
</reference>
<dbReference type="SMART" id="SM00382">
    <property type="entry name" value="AAA"/>
    <property type="match status" value="1"/>
</dbReference>
<dbReference type="Proteomes" id="UP000462152">
    <property type="component" value="Unassembled WGS sequence"/>
</dbReference>
<evidence type="ECO:0000256" key="7">
    <source>
        <dbReference type="ARBA" id="ARBA00023004"/>
    </source>
</evidence>
<comment type="subcellular location">
    <subcellularLocation>
        <location evidence="1">Cell membrane</location>
        <topology evidence="1">Peripheral membrane protein</topology>
    </subcellularLocation>
</comment>
<dbReference type="Gene3D" id="3.40.50.300">
    <property type="entry name" value="P-loop containing nucleotide triphosphate hydrolases"/>
    <property type="match status" value="1"/>
</dbReference>
<keyword evidence="12" id="KW-1185">Reference proteome</keyword>
<dbReference type="InterPro" id="IPR003593">
    <property type="entry name" value="AAA+_ATPase"/>
</dbReference>
<organism evidence="11 12">
    <name type="scientific">Rothia koreensis</name>
    <dbReference type="NCBI Taxonomy" id="592378"/>
    <lineage>
        <taxon>Bacteria</taxon>
        <taxon>Bacillati</taxon>
        <taxon>Actinomycetota</taxon>
        <taxon>Actinomycetes</taxon>
        <taxon>Micrococcales</taxon>
        <taxon>Micrococcaceae</taxon>
        <taxon>Rothia</taxon>
    </lineage>
</organism>
<evidence type="ECO:0000256" key="9">
    <source>
        <dbReference type="ARBA" id="ARBA00023136"/>
    </source>
</evidence>
<dbReference type="GO" id="GO:0006826">
    <property type="term" value="P:iron ion transport"/>
    <property type="evidence" value="ECO:0007669"/>
    <property type="project" value="UniProtKB-KW"/>
</dbReference>
<dbReference type="InterPro" id="IPR017871">
    <property type="entry name" value="ABC_transporter-like_CS"/>
</dbReference>